<comment type="caution">
    <text evidence="1">The sequence shown here is derived from an EMBL/GenBank/DDBJ whole genome shotgun (WGS) entry which is preliminary data.</text>
</comment>
<sequence>MNNRKRKNTSPCPIPQKFSRDYFIENLLFGAQQQQQGSGSKTTSDYVELLDNEIDHITKFNVIKSRSKFIIKNVPEDPEELLSSIFQHCIDESLNVSRSKGIEPEKIGCTITSEMLESDIWVPIREINSNSVDAILNLFLKVSQSKKQSGSSLWGKPFSITTTVLDKTRRMEARRLIGGANRKLAPVQHQIKEQSLIKINNSDNFCLFYALLATLFFNIKKFNSRDFYEYLKGRYGWAGKFENETKQLMHNIRAPRNLDSYNAREWIPPVIDLWNNDYKGLFSFKAFVFGAVGSYEPVFKYGAADFDTPLILYFNEDHFDGVKEAGALFDKRYCLSCERAYDRPSRHLSSCKARCIKCSRMGPKFPCEPAAKYLKFCNYCSKYFNNKECYEHHLRSNFCSISKRCLKCGIIWDVSKNTRNERRGHVCNEIYCKTCQSFHDPKRGCYIRPLEPKEQAPYRIVAFDLETTQHVPEQNDNKKRKHMPNFIGAKISCPKCIENYSFDCKICGEERSVTFSQQPFVKTVVDRQIITPEPLEEFVKWLIQISTEYNTIAFSHFGGRFDMVIVFRALFHRGFTPSMINNGNKLYEMKVQIGKKSNLIFRDSFNLMPMSLASLVPAFGLDVEDKPYFPILPIGLTTMEKKYFHHHQTTLRRE</sequence>
<dbReference type="AlphaFoldDB" id="A0A6V7WHI5"/>
<gene>
    <name evidence="1" type="ORF">MENT_LOCUS38955</name>
</gene>
<protein>
    <submittedName>
        <fullName evidence="1">Uncharacterized protein</fullName>
    </submittedName>
</protein>
<accession>A0A6V7WHI5</accession>
<dbReference type="InterPro" id="IPR036397">
    <property type="entry name" value="RNaseH_sf"/>
</dbReference>
<name>A0A6V7WHI5_MELEN</name>
<dbReference type="SUPFAM" id="SSF53098">
    <property type="entry name" value="Ribonuclease H-like"/>
    <property type="match status" value="1"/>
</dbReference>
<evidence type="ECO:0000313" key="1">
    <source>
        <dbReference type="EMBL" id="CAD2186456.1"/>
    </source>
</evidence>
<dbReference type="Proteomes" id="UP000580250">
    <property type="component" value="Unassembled WGS sequence"/>
</dbReference>
<dbReference type="GO" id="GO:0003676">
    <property type="term" value="F:nucleic acid binding"/>
    <property type="evidence" value="ECO:0007669"/>
    <property type="project" value="InterPro"/>
</dbReference>
<dbReference type="EMBL" id="CAJEWN010000588">
    <property type="protein sequence ID" value="CAD2186456.1"/>
    <property type="molecule type" value="Genomic_DNA"/>
</dbReference>
<dbReference type="OrthoDB" id="5846090at2759"/>
<dbReference type="InterPro" id="IPR012337">
    <property type="entry name" value="RNaseH-like_sf"/>
</dbReference>
<reference evidence="1 2" key="1">
    <citation type="submission" date="2020-08" db="EMBL/GenBank/DDBJ databases">
        <authorList>
            <person name="Koutsovoulos G."/>
            <person name="Danchin GJ E."/>
        </authorList>
    </citation>
    <scope>NUCLEOTIDE SEQUENCE [LARGE SCALE GENOMIC DNA]</scope>
</reference>
<proteinExistence type="predicted"/>
<evidence type="ECO:0000313" key="2">
    <source>
        <dbReference type="Proteomes" id="UP000580250"/>
    </source>
</evidence>
<organism evidence="1 2">
    <name type="scientific">Meloidogyne enterolobii</name>
    <name type="common">Root-knot nematode worm</name>
    <name type="synonym">Meloidogyne mayaguensis</name>
    <dbReference type="NCBI Taxonomy" id="390850"/>
    <lineage>
        <taxon>Eukaryota</taxon>
        <taxon>Metazoa</taxon>
        <taxon>Ecdysozoa</taxon>
        <taxon>Nematoda</taxon>
        <taxon>Chromadorea</taxon>
        <taxon>Rhabditida</taxon>
        <taxon>Tylenchina</taxon>
        <taxon>Tylenchomorpha</taxon>
        <taxon>Tylenchoidea</taxon>
        <taxon>Meloidogynidae</taxon>
        <taxon>Meloidogyninae</taxon>
        <taxon>Meloidogyne</taxon>
    </lineage>
</organism>
<dbReference type="Gene3D" id="3.30.420.10">
    <property type="entry name" value="Ribonuclease H-like superfamily/Ribonuclease H"/>
    <property type="match status" value="1"/>
</dbReference>